<keyword evidence="10" id="KW-0460">Magnesium</keyword>
<comment type="cofactor">
    <cofactor evidence="1">
        <name>Mg(2+)</name>
        <dbReference type="ChEBI" id="CHEBI:18420"/>
    </cofactor>
</comment>
<dbReference type="NCBIfam" id="NF003210">
    <property type="entry name" value="PRK04172.1"/>
    <property type="match status" value="1"/>
</dbReference>
<dbReference type="PROSITE" id="PS50862">
    <property type="entry name" value="AA_TRNA_LIGASE_II"/>
    <property type="match status" value="1"/>
</dbReference>
<dbReference type="Gene3D" id="1.10.10.2320">
    <property type="match status" value="1"/>
</dbReference>
<dbReference type="GO" id="GO:0046872">
    <property type="term" value="F:metal ion binding"/>
    <property type="evidence" value="ECO:0007669"/>
    <property type="project" value="UniProtKB-KW"/>
</dbReference>
<sequence>MADVASAALMDDFLQVLNKEFGLQPVVSTLALAENSEYGGKFGAHEKIVGLVKSLQANEYVLGEQVEKTVWSLTEEGQLYAKEGSPEFRLVAWLQQRGNEEASLDVAAIKAGFGSEADVAVSNAMKMQWLRIDKATKLLHINKVPESDNVKTLLDVIQGQRDGNQDDAAALFKQLSELTATASPEKALQDLKKRKLVELRKVKYLKLQKGPKFSLHLMKPVADLTAELLIGDAWEKSNFKEYNFFAAGKRIRRGAVHPLMQVMKQFKQILYCMGFEEMPTNQYVESSFWCFDSLFMPQQHPARDVQDTFFLQAPKSSDATKIPQAYFNSVKNIHERGGHGSIGWQYEWSEEESMGNILRTHTTASSARMLYGLAQEYKKTGVFRPRKFFSIDRVFRNETLDATHLAEFHQVEGLVADRGLTIGHLMGVMETFYKQIGIEQLKFKPAYNPYTEPSMEIFGYHAGLKRWIEVGNSGIFRPEMLLPMGLPEDVTVIAWGLSLERPTMIRYGISNIRQLFGHRALLGPEPETVSTATPGIVIEGPKFKLPEVDLDLLRTGVQLQATTILFDRRGAGGYGASTLLTAFLSKDFGHLRSVKIYT</sequence>
<dbReference type="AlphaFoldDB" id="A0A7J6JZJ2"/>
<evidence type="ECO:0000259" key="14">
    <source>
        <dbReference type="PROSITE" id="PS50862"/>
    </source>
</evidence>
<keyword evidence="6" id="KW-0436">Ligase</keyword>
<proteinExistence type="inferred from homology"/>
<evidence type="ECO:0000256" key="4">
    <source>
        <dbReference type="ARBA" id="ARBA00012814"/>
    </source>
</evidence>
<dbReference type="FunFam" id="3.30.930.10:FF:000178">
    <property type="entry name" value="Phenylalanyl-tRNA synthetase subunit alpha"/>
    <property type="match status" value="1"/>
</dbReference>
<dbReference type="SUPFAM" id="SSF55681">
    <property type="entry name" value="Class II aaRS and biotin synthetases"/>
    <property type="match status" value="1"/>
</dbReference>
<dbReference type="PANTHER" id="PTHR11538:SF40">
    <property type="entry name" value="PHENYLALANINE--TRNA LIGASE ALPHA SUBUNIT"/>
    <property type="match status" value="1"/>
</dbReference>
<evidence type="ECO:0000256" key="5">
    <source>
        <dbReference type="ARBA" id="ARBA00022490"/>
    </source>
</evidence>
<dbReference type="Gene3D" id="1.10.10.2330">
    <property type="match status" value="1"/>
</dbReference>
<comment type="similarity">
    <text evidence="3">Belongs to the class-II aminoacyl-tRNA synthetase family. Phe-tRNA synthetase alpha subunit type 2 subfamily.</text>
</comment>
<reference evidence="15 16" key="1">
    <citation type="submission" date="2020-03" db="EMBL/GenBank/DDBJ databases">
        <title>Genome sequence of Toxoplasma gondii RH-88 strain.</title>
        <authorList>
            <person name="Lorenzi H.A."/>
            <person name="Venepally P."/>
            <person name="Rozenberg A."/>
            <person name="Sibley D."/>
        </authorList>
    </citation>
    <scope>NUCLEOTIDE SEQUENCE [LARGE SCALE GENOMIC DNA]</scope>
    <source>
        <strain evidence="15 16">RH-88</strain>
    </source>
</reference>
<evidence type="ECO:0000256" key="2">
    <source>
        <dbReference type="ARBA" id="ARBA00004496"/>
    </source>
</evidence>
<evidence type="ECO:0000256" key="8">
    <source>
        <dbReference type="ARBA" id="ARBA00022741"/>
    </source>
</evidence>
<dbReference type="CDD" id="cd00496">
    <property type="entry name" value="PheRS_alpha_core"/>
    <property type="match status" value="1"/>
</dbReference>
<dbReference type="NCBIfam" id="TIGR00468">
    <property type="entry name" value="pheS"/>
    <property type="match status" value="1"/>
</dbReference>
<dbReference type="GO" id="GO:0005829">
    <property type="term" value="C:cytosol"/>
    <property type="evidence" value="ECO:0007669"/>
    <property type="project" value="TreeGrafter"/>
</dbReference>
<comment type="caution">
    <text evidence="15">The sequence shown here is derived from an EMBL/GenBank/DDBJ whole genome shotgun (WGS) entry which is preliminary data.</text>
</comment>
<keyword evidence="16" id="KW-1185">Reference proteome</keyword>
<keyword evidence="11" id="KW-0648">Protein biosynthesis</keyword>
<dbReference type="GO" id="GO:0005524">
    <property type="term" value="F:ATP binding"/>
    <property type="evidence" value="ECO:0007669"/>
    <property type="project" value="UniProtKB-KW"/>
</dbReference>
<dbReference type="InterPro" id="IPR002319">
    <property type="entry name" value="Phenylalanyl-tRNA_Synthase"/>
</dbReference>
<dbReference type="InterPro" id="IPR045864">
    <property type="entry name" value="aa-tRNA-synth_II/BPL/LPL"/>
</dbReference>
<dbReference type="InterPro" id="IPR004529">
    <property type="entry name" value="Phe-tRNA-synth_IIc_asu"/>
</dbReference>
<keyword evidence="5" id="KW-0963">Cytoplasm</keyword>
<gene>
    <name evidence="15" type="ORF">TGRH88_042430</name>
</gene>
<evidence type="ECO:0000256" key="1">
    <source>
        <dbReference type="ARBA" id="ARBA00001946"/>
    </source>
</evidence>
<dbReference type="EC" id="6.1.1.20" evidence="4"/>
<dbReference type="GO" id="GO:0009328">
    <property type="term" value="C:phenylalanine-tRNA ligase complex"/>
    <property type="evidence" value="ECO:0007669"/>
    <property type="project" value="TreeGrafter"/>
</dbReference>
<dbReference type="Proteomes" id="UP000557509">
    <property type="component" value="Unassembled WGS sequence"/>
</dbReference>
<evidence type="ECO:0000256" key="6">
    <source>
        <dbReference type="ARBA" id="ARBA00022598"/>
    </source>
</evidence>
<feature type="domain" description="Aminoacyl-transfer RNA synthetases class-II family profile" evidence="14">
    <location>
        <begin position="385"/>
        <end position="524"/>
    </location>
</feature>
<keyword evidence="8" id="KW-0547">Nucleotide-binding</keyword>
<evidence type="ECO:0000256" key="3">
    <source>
        <dbReference type="ARBA" id="ARBA00006703"/>
    </source>
</evidence>
<protein>
    <recommendedName>
        <fullName evidence="4">phenylalanine--tRNA ligase</fullName>
        <ecNumber evidence="4">6.1.1.20</ecNumber>
    </recommendedName>
    <alternativeName>
        <fullName evidence="13">Phenylalanyl-tRNA synthetase alpha subunit</fullName>
    </alternativeName>
</protein>
<evidence type="ECO:0000313" key="16">
    <source>
        <dbReference type="Proteomes" id="UP000557509"/>
    </source>
</evidence>
<dbReference type="Gene3D" id="3.30.1370.240">
    <property type="match status" value="1"/>
</dbReference>
<dbReference type="GO" id="GO:0000049">
    <property type="term" value="F:tRNA binding"/>
    <property type="evidence" value="ECO:0007669"/>
    <property type="project" value="InterPro"/>
</dbReference>
<comment type="subcellular location">
    <subcellularLocation>
        <location evidence="2">Cytoplasm</location>
    </subcellularLocation>
</comment>
<keyword evidence="7" id="KW-0479">Metal-binding</keyword>
<evidence type="ECO:0000313" key="15">
    <source>
        <dbReference type="EMBL" id="KAF4640318.1"/>
    </source>
</evidence>
<evidence type="ECO:0000256" key="12">
    <source>
        <dbReference type="ARBA" id="ARBA00023146"/>
    </source>
</evidence>
<organism evidence="15 16">
    <name type="scientific">Toxoplasma gondii</name>
    <dbReference type="NCBI Taxonomy" id="5811"/>
    <lineage>
        <taxon>Eukaryota</taxon>
        <taxon>Sar</taxon>
        <taxon>Alveolata</taxon>
        <taxon>Apicomplexa</taxon>
        <taxon>Conoidasida</taxon>
        <taxon>Coccidia</taxon>
        <taxon>Eucoccidiorida</taxon>
        <taxon>Eimeriorina</taxon>
        <taxon>Sarcocystidae</taxon>
        <taxon>Toxoplasma</taxon>
    </lineage>
</organism>
<evidence type="ECO:0000256" key="7">
    <source>
        <dbReference type="ARBA" id="ARBA00022723"/>
    </source>
</evidence>
<evidence type="ECO:0000256" key="11">
    <source>
        <dbReference type="ARBA" id="ARBA00022917"/>
    </source>
</evidence>
<keyword evidence="9" id="KW-0067">ATP-binding</keyword>
<dbReference type="Pfam" id="PF01409">
    <property type="entry name" value="tRNA-synt_2d"/>
    <property type="match status" value="1"/>
</dbReference>
<accession>A0A7J6JZJ2</accession>
<dbReference type="InterPro" id="IPR006195">
    <property type="entry name" value="aa-tRNA-synth_II"/>
</dbReference>
<dbReference type="PANTHER" id="PTHR11538">
    <property type="entry name" value="PHENYLALANYL-TRNA SYNTHETASE"/>
    <property type="match status" value="1"/>
</dbReference>
<dbReference type="EMBL" id="JAAUHK010000195">
    <property type="protein sequence ID" value="KAF4640318.1"/>
    <property type="molecule type" value="Genomic_DNA"/>
</dbReference>
<dbReference type="GO" id="GO:0004826">
    <property type="term" value="F:phenylalanine-tRNA ligase activity"/>
    <property type="evidence" value="ECO:0007669"/>
    <property type="project" value="UniProtKB-EC"/>
</dbReference>
<evidence type="ECO:0000256" key="9">
    <source>
        <dbReference type="ARBA" id="ARBA00022840"/>
    </source>
</evidence>
<dbReference type="Gene3D" id="3.30.930.10">
    <property type="entry name" value="Bira Bifunctional Protein, Domain 2"/>
    <property type="match status" value="1"/>
</dbReference>
<name>A0A7J6JZJ2_TOXGO</name>
<dbReference type="VEuPathDB" id="ToxoDB:TGME49_234505"/>
<evidence type="ECO:0000256" key="10">
    <source>
        <dbReference type="ARBA" id="ARBA00022842"/>
    </source>
</evidence>
<keyword evidence="12 15" id="KW-0030">Aminoacyl-tRNA synthetase</keyword>
<dbReference type="GO" id="GO:0006432">
    <property type="term" value="P:phenylalanyl-tRNA aminoacylation"/>
    <property type="evidence" value="ECO:0007669"/>
    <property type="project" value="InterPro"/>
</dbReference>
<evidence type="ECO:0000256" key="13">
    <source>
        <dbReference type="ARBA" id="ARBA00030612"/>
    </source>
</evidence>